<dbReference type="InterPro" id="IPR004089">
    <property type="entry name" value="MCPsignal_dom"/>
</dbReference>
<evidence type="ECO:0000313" key="9">
    <source>
        <dbReference type="EMBL" id="TGN11754.1"/>
    </source>
</evidence>
<feature type="domain" description="HAMP" evidence="8">
    <location>
        <begin position="478"/>
        <end position="530"/>
    </location>
</feature>
<dbReference type="Gene3D" id="1.20.120.1530">
    <property type="match status" value="3"/>
</dbReference>
<comment type="similarity">
    <text evidence="3">Belongs to the methyl-accepting chemotaxis (MCP) protein family.</text>
</comment>
<comment type="subcellular location">
    <subcellularLocation>
        <location evidence="1">Membrane</location>
    </subcellularLocation>
</comment>
<dbReference type="SMART" id="SM00304">
    <property type="entry name" value="HAMP"/>
    <property type="match status" value="2"/>
</dbReference>
<proteinExistence type="inferred from homology"/>
<evidence type="ECO:0000259" key="7">
    <source>
        <dbReference type="PROSITE" id="PS50111"/>
    </source>
</evidence>
<keyword evidence="4" id="KW-0807">Transducer</keyword>
<dbReference type="GO" id="GO:0006935">
    <property type="term" value="P:chemotaxis"/>
    <property type="evidence" value="ECO:0007669"/>
    <property type="project" value="UniProtKB-KW"/>
</dbReference>
<keyword evidence="6" id="KW-1133">Transmembrane helix</keyword>
<protein>
    <submittedName>
        <fullName evidence="9">Methyl-accepting chemotaxis protein</fullName>
    </submittedName>
</protein>
<dbReference type="PROSITE" id="PS50111">
    <property type="entry name" value="CHEMOTAXIS_TRANSDUC_2"/>
    <property type="match status" value="1"/>
</dbReference>
<evidence type="ECO:0000256" key="5">
    <source>
        <dbReference type="SAM" id="Coils"/>
    </source>
</evidence>
<evidence type="ECO:0000256" key="6">
    <source>
        <dbReference type="SAM" id="Phobius"/>
    </source>
</evidence>
<dbReference type="CDD" id="cd17527">
    <property type="entry name" value="HAMP_II"/>
    <property type="match status" value="2"/>
</dbReference>
<dbReference type="PANTHER" id="PTHR43531:SF11">
    <property type="entry name" value="METHYL-ACCEPTING CHEMOTAXIS PROTEIN 3"/>
    <property type="match status" value="1"/>
</dbReference>
<dbReference type="AlphaFoldDB" id="A0A4V3JX60"/>
<keyword evidence="2" id="KW-0145">Chemotaxis</keyword>
<feature type="coiled-coil region" evidence="5">
    <location>
        <begin position="721"/>
        <end position="759"/>
    </location>
</feature>
<dbReference type="RefSeq" id="WP_135763600.1">
    <property type="nucleotide sequence ID" value="NZ_RQHV01000038.1"/>
</dbReference>
<keyword evidence="10" id="KW-1185">Reference proteome</keyword>
<dbReference type="Gene3D" id="1.10.287.950">
    <property type="entry name" value="Methyl-accepting chemotaxis protein"/>
    <property type="match status" value="1"/>
</dbReference>
<dbReference type="SUPFAM" id="SSF58104">
    <property type="entry name" value="Methyl-accepting chemotaxis protein (MCP) signaling domain"/>
    <property type="match status" value="1"/>
</dbReference>
<dbReference type="InterPro" id="IPR051310">
    <property type="entry name" value="MCP_chemotaxis"/>
</dbReference>
<dbReference type="GO" id="GO:0007165">
    <property type="term" value="P:signal transduction"/>
    <property type="evidence" value="ECO:0007669"/>
    <property type="project" value="UniProtKB-KW"/>
</dbReference>
<feature type="domain" description="Methyl-accepting transducer" evidence="7">
    <location>
        <begin position="535"/>
        <end position="750"/>
    </location>
</feature>
<keyword evidence="5" id="KW-0175">Coiled coil</keyword>
<evidence type="ECO:0000256" key="2">
    <source>
        <dbReference type="ARBA" id="ARBA00022500"/>
    </source>
</evidence>
<evidence type="ECO:0000256" key="1">
    <source>
        <dbReference type="ARBA" id="ARBA00004370"/>
    </source>
</evidence>
<accession>A0A4V3JX60</accession>
<name>A0A4V3JX60_9LEPT</name>
<dbReference type="PROSITE" id="PS50885">
    <property type="entry name" value="HAMP"/>
    <property type="match status" value="1"/>
</dbReference>
<gene>
    <name evidence="9" type="ORF">EHS11_06610</name>
</gene>
<organism evidence="9 10">
    <name type="scientific">Leptospira ilyithenensis</name>
    <dbReference type="NCBI Taxonomy" id="2484901"/>
    <lineage>
        <taxon>Bacteria</taxon>
        <taxon>Pseudomonadati</taxon>
        <taxon>Spirochaetota</taxon>
        <taxon>Spirochaetia</taxon>
        <taxon>Leptospirales</taxon>
        <taxon>Leptospiraceae</taxon>
        <taxon>Leptospira</taxon>
    </lineage>
</organism>
<evidence type="ECO:0000313" key="10">
    <source>
        <dbReference type="Proteomes" id="UP000298264"/>
    </source>
</evidence>
<reference evidence="9" key="1">
    <citation type="journal article" date="2019" name="PLoS Negl. Trop. Dis.">
        <title>Revisiting the worldwide diversity of Leptospira species in the environment.</title>
        <authorList>
            <person name="Vincent A.T."/>
            <person name="Schiettekatte O."/>
            <person name="Bourhy P."/>
            <person name="Veyrier F.J."/>
            <person name="Picardeau M."/>
        </authorList>
    </citation>
    <scope>NUCLEOTIDE SEQUENCE [LARGE SCALE GENOMIC DNA]</scope>
    <source>
        <strain evidence="9">201400974</strain>
    </source>
</reference>
<dbReference type="Pfam" id="PF12729">
    <property type="entry name" value="4HB_MCP_1"/>
    <property type="match status" value="1"/>
</dbReference>
<dbReference type="Pfam" id="PF00015">
    <property type="entry name" value="MCPsignal"/>
    <property type="match status" value="1"/>
</dbReference>
<evidence type="ECO:0000256" key="3">
    <source>
        <dbReference type="ARBA" id="ARBA00029447"/>
    </source>
</evidence>
<dbReference type="EMBL" id="RQHV01000038">
    <property type="protein sequence ID" value="TGN11754.1"/>
    <property type="molecule type" value="Genomic_DNA"/>
</dbReference>
<dbReference type="GO" id="GO:0004888">
    <property type="term" value="F:transmembrane signaling receptor activity"/>
    <property type="evidence" value="ECO:0007669"/>
    <property type="project" value="TreeGrafter"/>
</dbReference>
<dbReference type="Proteomes" id="UP000298264">
    <property type="component" value="Unassembled WGS sequence"/>
</dbReference>
<dbReference type="InterPro" id="IPR003660">
    <property type="entry name" value="HAMP_dom"/>
</dbReference>
<dbReference type="CDD" id="cd17528">
    <property type="entry name" value="HAMP_III"/>
    <property type="match status" value="2"/>
</dbReference>
<comment type="caution">
    <text evidence="9">The sequence shown here is derived from an EMBL/GenBank/DDBJ whole genome shotgun (WGS) entry which is preliminary data.</text>
</comment>
<keyword evidence="6" id="KW-0472">Membrane</keyword>
<evidence type="ECO:0000259" key="8">
    <source>
        <dbReference type="PROSITE" id="PS50885"/>
    </source>
</evidence>
<evidence type="ECO:0000256" key="4">
    <source>
        <dbReference type="PROSITE-ProRule" id="PRU00284"/>
    </source>
</evidence>
<dbReference type="Pfam" id="PF18947">
    <property type="entry name" value="HAMP_2"/>
    <property type="match status" value="1"/>
</dbReference>
<dbReference type="FunFam" id="1.10.287.950:FF:000001">
    <property type="entry name" value="Methyl-accepting chemotaxis sensory transducer"/>
    <property type="match status" value="1"/>
</dbReference>
<dbReference type="PANTHER" id="PTHR43531">
    <property type="entry name" value="PROTEIN ICFG"/>
    <property type="match status" value="1"/>
</dbReference>
<dbReference type="GO" id="GO:0005886">
    <property type="term" value="C:plasma membrane"/>
    <property type="evidence" value="ECO:0007669"/>
    <property type="project" value="TreeGrafter"/>
</dbReference>
<dbReference type="InterPro" id="IPR041395">
    <property type="entry name" value="McpB_HAMP_3rd"/>
</dbReference>
<dbReference type="CDD" id="cd11386">
    <property type="entry name" value="MCP_signal"/>
    <property type="match status" value="1"/>
</dbReference>
<sequence>MTITQKLFSIVIIGCLGLGISNGISIYHTDKVYEETNFTNKNTLPGLVVLKDISLSFSNLRALVRENQTNTIPEHKIGIINKVQKIEEEFSSSLNRYANLISDKKGEELFGIVKAAKTDYMQAFANNISLPNQVIDEQIFNDKEEIASYEFTKALKNQIQYSVELSEQKSNGISSNSRTTNLLLIVFTLGIFAILALLGWQIYKQIRMQLGGDYELLERVAKKIASGDLSNDINVKSEDHNSLLLQLSQVQSTLNELISEMTKMSTEHESGDIDVKIDVSKFQGAFKAVAENVNAMVFSHIAVKKKAMECFKQFGEGNMDADIEKLPGKKKFINETIDQVRANIKDLIQEMNRMSIEHEAGDIDVKIDTSKFKGAFQVMSDRINEMVFSHIAVKKKAMECFKQFGEGNMDADIEKLPGKKKFINETIDQVRANIKGLIQDADKLSEAAVQGLLDTRADATKHKGDFRRIIEGVNSTLEAIVGPINEVMKVQSSMEKGDLTQSVKGDYKGKLGDLRDSVNSTIEKLSRSISEVGKAAASFASAAEEVSSTSQTMSQGATEQSANVEETSASLEEITATIEQNADNSKQTEVMASNMVSHANEGGEAVKKAVQAMKDIAEKITAVEDIAYQTNLLALNAAIEAARAGEHGMGFAVVANEVRKLAERSQSYAGEISHFAKNSVNVAERAGSLINEIIPNITKISDLIREVSAASREQKQGVGQINSAMNQLDRVTQQNSAASEQLSSMAEELSAQAQGLQKVVQHFRIGGNEEPVIAVASIDSIRLHKNMSLLKTSKNGTPDFDESKFGRF</sequence>
<feature type="coiled-coil region" evidence="5">
    <location>
        <begin position="330"/>
        <end position="357"/>
    </location>
</feature>
<feature type="transmembrane region" description="Helical" evidence="6">
    <location>
        <begin position="182"/>
        <end position="200"/>
    </location>
</feature>
<dbReference type="SMART" id="SM00283">
    <property type="entry name" value="MA"/>
    <property type="match status" value="1"/>
</dbReference>
<keyword evidence="6" id="KW-0812">Transmembrane</keyword>
<dbReference type="InterPro" id="IPR024478">
    <property type="entry name" value="HlyB_4HB_MCP"/>
</dbReference>
<dbReference type="Pfam" id="PF18575">
    <property type="entry name" value="HAMP_N3"/>
    <property type="match status" value="2"/>
</dbReference>
<dbReference type="OrthoDB" id="334703at2"/>